<dbReference type="Gene3D" id="3.30.1490.70">
    <property type="match status" value="1"/>
</dbReference>
<keyword evidence="3" id="KW-0436">Ligase</keyword>
<dbReference type="Proteomes" id="UP000321617">
    <property type="component" value="Unassembled WGS sequence"/>
</dbReference>
<dbReference type="InterPro" id="IPR012340">
    <property type="entry name" value="NA-bd_OB-fold"/>
</dbReference>
<dbReference type="InterPro" id="IPR012310">
    <property type="entry name" value="DNA_ligase_ATP-dep_cent"/>
</dbReference>
<dbReference type="CDD" id="cd07906">
    <property type="entry name" value="Adenylation_DNA_ligase_LigD_LigC"/>
    <property type="match status" value="1"/>
</dbReference>
<sequence length="315" mass="34803">MPVDSFAPMLAVSGELPVGPAWAYEYKWDGIRAVGRSASGRWRLASRTGREITTAFPELDGLAREVPDAVLDGELISLDDAGRVSFGRIIERMHTGDPAQVARLVTAVPATYIVFDLLWLDGNDLRGLPYTARRELLEDLELSGPAWQTPGYLTDGPTALDAAMDNALEGVVAKRRDSPYRPGVRSRDWIKVKPVKTVDLVVGGWRRRKRELGALLVGEQRADGRLRFRGRVGGGIGVADETRLLAALRPLVADDPPFATGLSSEDRRGATWVRPDVVVELDYGTVTDDGRLRFPRFRRMRPDKTPEQTRNAFTA</sequence>
<reference evidence="6 7" key="1">
    <citation type="journal article" date="2013" name="Stand. Genomic Sci.">
        <title>Genomic Encyclopedia of Type Strains, Phase I: The one thousand microbial genomes (KMG-I) project.</title>
        <authorList>
            <person name="Kyrpides N.C."/>
            <person name="Woyke T."/>
            <person name="Eisen J.A."/>
            <person name="Garrity G."/>
            <person name="Lilburn T.G."/>
            <person name="Beck B.J."/>
            <person name="Whitman W.B."/>
            <person name="Hugenholtz P."/>
            <person name="Klenk H.P."/>
        </authorList>
    </citation>
    <scope>NUCLEOTIDE SEQUENCE [LARGE SCALE GENOMIC DNA]</scope>
    <source>
        <strain evidence="6 7">DSM 45044</strain>
    </source>
</reference>
<comment type="similarity">
    <text evidence="1">Belongs to the ATP-dependent DNA ligase family.</text>
</comment>
<evidence type="ECO:0000313" key="7">
    <source>
        <dbReference type="Proteomes" id="UP000321617"/>
    </source>
</evidence>
<dbReference type="Pfam" id="PF01068">
    <property type="entry name" value="DNA_ligase_A_M"/>
    <property type="match status" value="1"/>
</dbReference>
<dbReference type="PROSITE" id="PS50160">
    <property type="entry name" value="DNA_LIGASE_A3"/>
    <property type="match status" value="1"/>
</dbReference>
<evidence type="ECO:0000256" key="2">
    <source>
        <dbReference type="ARBA" id="ARBA00012727"/>
    </source>
</evidence>
<dbReference type="AlphaFoldDB" id="A0A562VCN0"/>
<comment type="catalytic activity">
    <reaction evidence="4">
        <text>ATP + (deoxyribonucleotide)n-3'-hydroxyl + 5'-phospho-(deoxyribonucleotide)m = (deoxyribonucleotide)n+m + AMP + diphosphate.</text>
        <dbReference type="EC" id="6.5.1.1"/>
    </reaction>
</comment>
<dbReference type="GO" id="GO:0006310">
    <property type="term" value="P:DNA recombination"/>
    <property type="evidence" value="ECO:0007669"/>
    <property type="project" value="InterPro"/>
</dbReference>
<gene>
    <name evidence="6" type="ORF">LX16_1341</name>
</gene>
<dbReference type="GO" id="GO:0005524">
    <property type="term" value="F:ATP binding"/>
    <property type="evidence" value="ECO:0007669"/>
    <property type="project" value="InterPro"/>
</dbReference>
<keyword evidence="7" id="KW-1185">Reference proteome</keyword>
<dbReference type="EMBL" id="VLLL01000005">
    <property type="protein sequence ID" value="TWJ15630.1"/>
    <property type="molecule type" value="Genomic_DNA"/>
</dbReference>
<dbReference type="SUPFAM" id="SSF56091">
    <property type="entry name" value="DNA ligase/mRNA capping enzyme, catalytic domain"/>
    <property type="match status" value="1"/>
</dbReference>
<feature type="domain" description="ATP-dependent DNA ligase family profile" evidence="5">
    <location>
        <begin position="112"/>
        <end position="237"/>
    </location>
</feature>
<evidence type="ECO:0000256" key="4">
    <source>
        <dbReference type="ARBA" id="ARBA00034003"/>
    </source>
</evidence>
<protein>
    <recommendedName>
        <fullName evidence="2">DNA ligase (ATP)</fullName>
        <ecNumber evidence="2">6.5.1.1</ecNumber>
    </recommendedName>
</protein>
<dbReference type="NCBIfam" id="TIGR02779">
    <property type="entry name" value="NHEJ_ligase_lig"/>
    <property type="match status" value="1"/>
</dbReference>
<evidence type="ECO:0000256" key="1">
    <source>
        <dbReference type="ARBA" id="ARBA00007572"/>
    </source>
</evidence>
<dbReference type="InterPro" id="IPR050191">
    <property type="entry name" value="ATP-dep_DNA_ligase"/>
</dbReference>
<dbReference type="Gene3D" id="3.30.470.30">
    <property type="entry name" value="DNA ligase/mRNA capping enzyme"/>
    <property type="match status" value="1"/>
</dbReference>
<dbReference type="EC" id="6.5.1.1" evidence="2"/>
<dbReference type="InterPro" id="IPR014146">
    <property type="entry name" value="LigD_ligase_dom"/>
</dbReference>
<accession>A0A562VCN0</accession>
<dbReference type="PANTHER" id="PTHR45674">
    <property type="entry name" value="DNA LIGASE 1/3 FAMILY MEMBER"/>
    <property type="match status" value="1"/>
</dbReference>
<dbReference type="SUPFAM" id="SSF50249">
    <property type="entry name" value="Nucleic acid-binding proteins"/>
    <property type="match status" value="1"/>
</dbReference>
<organism evidence="6 7">
    <name type="scientific">Stackebrandtia albiflava</name>
    <dbReference type="NCBI Taxonomy" id="406432"/>
    <lineage>
        <taxon>Bacteria</taxon>
        <taxon>Bacillati</taxon>
        <taxon>Actinomycetota</taxon>
        <taxon>Actinomycetes</taxon>
        <taxon>Glycomycetales</taxon>
        <taxon>Glycomycetaceae</taxon>
        <taxon>Stackebrandtia</taxon>
    </lineage>
</organism>
<dbReference type="RefSeq" id="WP_211354317.1">
    <property type="nucleotide sequence ID" value="NZ_BAABIJ010000001.1"/>
</dbReference>
<dbReference type="PANTHER" id="PTHR45674:SF4">
    <property type="entry name" value="DNA LIGASE 1"/>
    <property type="match status" value="1"/>
</dbReference>
<dbReference type="Gene3D" id="2.40.50.140">
    <property type="entry name" value="Nucleic acid-binding proteins"/>
    <property type="match status" value="1"/>
</dbReference>
<name>A0A562VCN0_9ACTN</name>
<proteinExistence type="inferred from homology"/>
<dbReference type="GO" id="GO:0006281">
    <property type="term" value="P:DNA repair"/>
    <property type="evidence" value="ECO:0007669"/>
    <property type="project" value="InterPro"/>
</dbReference>
<dbReference type="InterPro" id="IPR012309">
    <property type="entry name" value="DNA_ligase_ATP-dep_C"/>
</dbReference>
<dbReference type="GO" id="GO:0003910">
    <property type="term" value="F:DNA ligase (ATP) activity"/>
    <property type="evidence" value="ECO:0007669"/>
    <property type="project" value="UniProtKB-EC"/>
</dbReference>
<evidence type="ECO:0000259" key="5">
    <source>
        <dbReference type="PROSITE" id="PS50160"/>
    </source>
</evidence>
<evidence type="ECO:0000313" key="6">
    <source>
        <dbReference type="EMBL" id="TWJ15630.1"/>
    </source>
</evidence>
<dbReference type="Pfam" id="PF04679">
    <property type="entry name" value="DNA_ligase_A_C"/>
    <property type="match status" value="1"/>
</dbReference>
<comment type="caution">
    <text evidence="6">The sequence shown here is derived from an EMBL/GenBank/DDBJ whole genome shotgun (WGS) entry which is preliminary data.</text>
</comment>
<evidence type="ECO:0000256" key="3">
    <source>
        <dbReference type="ARBA" id="ARBA00022598"/>
    </source>
</evidence>